<dbReference type="InterPro" id="IPR011037">
    <property type="entry name" value="Pyrv_Knase-like_insert_dom_sf"/>
</dbReference>
<dbReference type="InterPro" id="IPR015793">
    <property type="entry name" value="Pyrv_Knase_brl"/>
</dbReference>
<name>A0A377GZ98_9FUSO</name>
<keyword evidence="19" id="KW-1185">Reference proteome</keyword>
<keyword evidence="12 15" id="KW-0324">Glycolysis</keyword>
<comment type="catalytic activity">
    <reaction evidence="15">
        <text>pyruvate + ATP = phosphoenolpyruvate + ADP + H(+)</text>
        <dbReference type="Rhea" id="RHEA:18157"/>
        <dbReference type="ChEBI" id="CHEBI:15361"/>
        <dbReference type="ChEBI" id="CHEBI:15378"/>
        <dbReference type="ChEBI" id="CHEBI:30616"/>
        <dbReference type="ChEBI" id="CHEBI:58702"/>
        <dbReference type="ChEBI" id="CHEBI:456216"/>
        <dbReference type="EC" id="2.7.1.40"/>
    </reaction>
</comment>
<dbReference type="PANTHER" id="PTHR11817">
    <property type="entry name" value="PYRUVATE KINASE"/>
    <property type="match status" value="1"/>
</dbReference>
<dbReference type="EMBL" id="UGGU01000003">
    <property type="protein sequence ID" value="STO32082.1"/>
    <property type="molecule type" value="Genomic_DNA"/>
</dbReference>
<evidence type="ECO:0000256" key="9">
    <source>
        <dbReference type="ARBA" id="ARBA00022777"/>
    </source>
</evidence>
<evidence type="ECO:0000256" key="3">
    <source>
        <dbReference type="ARBA" id="ARBA00004997"/>
    </source>
</evidence>
<keyword evidence="7" id="KW-0479">Metal-binding</keyword>
<feature type="domain" description="Pyruvate kinase C-terminal" evidence="17">
    <location>
        <begin position="355"/>
        <end position="467"/>
    </location>
</feature>
<dbReference type="FunFam" id="3.20.20.60:FF:000001">
    <property type="entry name" value="Pyruvate kinase"/>
    <property type="match status" value="1"/>
</dbReference>
<evidence type="ECO:0000256" key="15">
    <source>
        <dbReference type="RuleBase" id="RU000504"/>
    </source>
</evidence>
<keyword evidence="10" id="KW-0067">ATP-binding</keyword>
<evidence type="ECO:0000256" key="6">
    <source>
        <dbReference type="ARBA" id="ARBA00022679"/>
    </source>
</evidence>
<dbReference type="OrthoDB" id="9812123at2"/>
<keyword evidence="6 15" id="KW-0808">Transferase</keyword>
<sequence length="470" mass="50743">MKKTKIVCTIGPKTESVESLKTLLKAGMNMMRLNFSHGDYEEHGNRIINFRQAQKETGIRAALLLDTKGPEIRTIRLEGGKDVTIVAGQEFTITTDKTVIGNNTKVAVTYEGFARDLKVGNTILIDDGLLAFTVTEINGNEVKCIAQNGGELGENKGVNLPNVAVSLPALSEKDVSDLKFGCEKGIDYVAASFIRKADDVKAVRKVLDENGGQRIGIISKIENQEGLDNFEEILALSDGIMVARGDLGVEIPVEDVPLAQKMMIKRCNEVGKVVITATQMLDSMIKNPRPTRAEVNDVANAILDGTDCVMLSGESAKGKYPVEAVTVMTKVAAKMDPLVNVKRVIDKDDVTITSAVARGTADVSEELGAKVIVVATQSGRAARDMRRYFPGAMILAITNDEKTANQLVISRGVVSYYDNNVETLDSFFALAERVVVELGLAQSGDVVVATCGEKVFERGTTNSVKVIKVK</sequence>
<dbReference type="InterPro" id="IPR015795">
    <property type="entry name" value="Pyrv_Knase_C"/>
</dbReference>
<keyword evidence="8" id="KW-0547">Nucleotide-binding</keyword>
<comment type="cofactor">
    <cofactor evidence="2">
        <name>K(+)</name>
        <dbReference type="ChEBI" id="CHEBI:29103"/>
    </cofactor>
</comment>
<dbReference type="NCBIfam" id="NF006664">
    <property type="entry name" value="PRK09206.1"/>
    <property type="match status" value="1"/>
</dbReference>
<comment type="similarity">
    <text evidence="4 15">Belongs to the pyruvate kinase family.</text>
</comment>
<dbReference type="InterPro" id="IPR018209">
    <property type="entry name" value="Pyrv_Knase_AS"/>
</dbReference>
<evidence type="ECO:0000256" key="4">
    <source>
        <dbReference type="ARBA" id="ARBA00008663"/>
    </source>
</evidence>
<dbReference type="NCBIfam" id="TIGR01064">
    <property type="entry name" value="pyruv_kin"/>
    <property type="match status" value="1"/>
</dbReference>
<evidence type="ECO:0000256" key="10">
    <source>
        <dbReference type="ARBA" id="ARBA00022840"/>
    </source>
</evidence>
<dbReference type="Proteomes" id="UP000255328">
    <property type="component" value="Unassembled WGS sequence"/>
</dbReference>
<dbReference type="InterPro" id="IPR036918">
    <property type="entry name" value="Pyrv_Knase_C_sf"/>
</dbReference>
<keyword evidence="11 15" id="KW-0460">Magnesium</keyword>
<dbReference type="SUPFAM" id="SSF52935">
    <property type="entry name" value="PK C-terminal domain-like"/>
    <property type="match status" value="1"/>
</dbReference>
<evidence type="ECO:0000256" key="2">
    <source>
        <dbReference type="ARBA" id="ARBA00001958"/>
    </source>
</evidence>
<evidence type="ECO:0000259" key="16">
    <source>
        <dbReference type="Pfam" id="PF00224"/>
    </source>
</evidence>
<proteinExistence type="inferred from homology"/>
<dbReference type="InterPro" id="IPR015806">
    <property type="entry name" value="Pyrv_Knase_insert_dom_sf"/>
</dbReference>
<keyword evidence="9 15" id="KW-0418">Kinase</keyword>
<dbReference type="PROSITE" id="PS00110">
    <property type="entry name" value="PYRUVATE_KINASE"/>
    <property type="match status" value="1"/>
</dbReference>
<dbReference type="Pfam" id="PF02887">
    <property type="entry name" value="PK_C"/>
    <property type="match status" value="1"/>
</dbReference>
<dbReference type="NCBIfam" id="NF004491">
    <property type="entry name" value="PRK05826.1"/>
    <property type="match status" value="1"/>
</dbReference>
<evidence type="ECO:0000256" key="7">
    <source>
        <dbReference type="ARBA" id="ARBA00022723"/>
    </source>
</evidence>
<evidence type="ECO:0000313" key="19">
    <source>
        <dbReference type="Proteomes" id="UP000255328"/>
    </source>
</evidence>
<evidence type="ECO:0000256" key="12">
    <source>
        <dbReference type="ARBA" id="ARBA00023152"/>
    </source>
</evidence>
<dbReference type="SUPFAM" id="SSF51621">
    <property type="entry name" value="Phosphoenolpyruvate/pyruvate domain"/>
    <property type="match status" value="1"/>
</dbReference>
<dbReference type="Gene3D" id="3.40.1380.20">
    <property type="entry name" value="Pyruvate kinase, C-terminal domain"/>
    <property type="match status" value="1"/>
</dbReference>
<dbReference type="InterPro" id="IPR001697">
    <property type="entry name" value="Pyr_Knase"/>
</dbReference>
<evidence type="ECO:0000313" key="18">
    <source>
        <dbReference type="EMBL" id="STO32082.1"/>
    </source>
</evidence>
<dbReference type="Gene3D" id="2.40.33.10">
    <property type="entry name" value="PK beta-barrel domain-like"/>
    <property type="match status" value="1"/>
</dbReference>
<reference evidence="18 19" key="1">
    <citation type="submission" date="2018-06" db="EMBL/GenBank/DDBJ databases">
        <authorList>
            <consortium name="Pathogen Informatics"/>
            <person name="Doyle S."/>
        </authorList>
    </citation>
    <scope>NUCLEOTIDE SEQUENCE [LARGE SCALE GENOMIC DNA]</scope>
    <source>
        <strain evidence="18 19">NCTC10723</strain>
    </source>
</reference>
<feature type="domain" description="Pyruvate kinase barrel" evidence="16">
    <location>
        <begin position="1"/>
        <end position="325"/>
    </location>
</feature>
<dbReference type="GO" id="GO:0000287">
    <property type="term" value="F:magnesium ion binding"/>
    <property type="evidence" value="ECO:0007669"/>
    <property type="project" value="UniProtKB-UniRule"/>
</dbReference>
<evidence type="ECO:0000256" key="5">
    <source>
        <dbReference type="ARBA" id="ARBA00012142"/>
    </source>
</evidence>
<dbReference type="RefSeq" id="WP_115270949.1">
    <property type="nucleotide sequence ID" value="NZ_CASFEE010000034.1"/>
</dbReference>
<protein>
    <recommendedName>
        <fullName evidence="5 14">Pyruvate kinase</fullName>
        <ecNumber evidence="5 14">2.7.1.40</ecNumber>
    </recommendedName>
</protein>
<dbReference type="GO" id="GO:0030955">
    <property type="term" value="F:potassium ion binding"/>
    <property type="evidence" value="ECO:0007669"/>
    <property type="project" value="UniProtKB-UniRule"/>
</dbReference>
<dbReference type="AlphaFoldDB" id="A0A377GZ98"/>
<evidence type="ECO:0000259" key="17">
    <source>
        <dbReference type="Pfam" id="PF02887"/>
    </source>
</evidence>
<dbReference type="Pfam" id="PF00224">
    <property type="entry name" value="PK"/>
    <property type="match status" value="1"/>
</dbReference>
<dbReference type="EC" id="2.7.1.40" evidence="5 14"/>
<evidence type="ECO:0000256" key="13">
    <source>
        <dbReference type="ARBA" id="ARBA00023317"/>
    </source>
</evidence>
<evidence type="ECO:0000256" key="1">
    <source>
        <dbReference type="ARBA" id="ARBA00001946"/>
    </source>
</evidence>
<organism evidence="18 19">
    <name type="scientific">Fusobacterium necrogenes</name>
    <dbReference type="NCBI Taxonomy" id="858"/>
    <lineage>
        <taxon>Bacteria</taxon>
        <taxon>Fusobacteriati</taxon>
        <taxon>Fusobacteriota</taxon>
        <taxon>Fusobacteriia</taxon>
        <taxon>Fusobacteriales</taxon>
        <taxon>Fusobacteriaceae</taxon>
        <taxon>Fusobacterium</taxon>
    </lineage>
</organism>
<dbReference type="UniPathway" id="UPA00109">
    <property type="reaction ID" value="UER00188"/>
</dbReference>
<dbReference type="GO" id="GO:0005524">
    <property type="term" value="F:ATP binding"/>
    <property type="evidence" value="ECO:0007669"/>
    <property type="project" value="UniProtKB-KW"/>
</dbReference>
<dbReference type="InterPro" id="IPR015813">
    <property type="entry name" value="Pyrv/PenolPyrv_kinase-like_dom"/>
</dbReference>
<dbReference type="Gene3D" id="3.20.20.60">
    <property type="entry name" value="Phosphoenolpyruvate-binding domains"/>
    <property type="match status" value="1"/>
</dbReference>
<keyword evidence="13 18" id="KW-0670">Pyruvate</keyword>
<evidence type="ECO:0000256" key="8">
    <source>
        <dbReference type="ARBA" id="ARBA00022741"/>
    </source>
</evidence>
<comment type="cofactor">
    <cofactor evidence="1">
        <name>Mg(2+)</name>
        <dbReference type="ChEBI" id="CHEBI:18420"/>
    </cofactor>
</comment>
<gene>
    <name evidence="18" type="primary">pykF</name>
    <name evidence="18" type="ORF">NCTC10723_01553</name>
</gene>
<accession>A0A377GZ98</accession>
<dbReference type="InterPro" id="IPR040442">
    <property type="entry name" value="Pyrv_kinase-like_dom_sf"/>
</dbReference>
<dbReference type="PRINTS" id="PR01050">
    <property type="entry name" value="PYRUVTKNASE"/>
</dbReference>
<dbReference type="GO" id="GO:0006950">
    <property type="term" value="P:response to stress"/>
    <property type="evidence" value="ECO:0007669"/>
    <property type="project" value="UniProtKB-ARBA"/>
</dbReference>
<dbReference type="GO" id="GO:0016301">
    <property type="term" value="F:kinase activity"/>
    <property type="evidence" value="ECO:0007669"/>
    <property type="project" value="UniProtKB-KW"/>
</dbReference>
<dbReference type="SUPFAM" id="SSF50800">
    <property type="entry name" value="PK beta-barrel domain-like"/>
    <property type="match status" value="1"/>
</dbReference>
<dbReference type="GO" id="GO:0004743">
    <property type="term" value="F:pyruvate kinase activity"/>
    <property type="evidence" value="ECO:0007669"/>
    <property type="project" value="UniProtKB-UniRule"/>
</dbReference>
<evidence type="ECO:0000256" key="11">
    <source>
        <dbReference type="ARBA" id="ARBA00022842"/>
    </source>
</evidence>
<dbReference type="FunFam" id="2.40.33.10:FF:000001">
    <property type="entry name" value="Pyruvate kinase"/>
    <property type="match status" value="1"/>
</dbReference>
<dbReference type="NCBIfam" id="NF004978">
    <property type="entry name" value="PRK06354.1"/>
    <property type="match status" value="1"/>
</dbReference>
<comment type="pathway">
    <text evidence="3 15">Carbohydrate degradation; glycolysis; pyruvate from D-glyceraldehyde 3-phosphate: step 5/5.</text>
</comment>
<evidence type="ECO:0000256" key="14">
    <source>
        <dbReference type="NCBIfam" id="TIGR01064"/>
    </source>
</evidence>